<name>A0A0D0M978_VARPD</name>
<reference evidence="1 2" key="1">
    <citation type="submission" date="2014-12" db="EMBL/GenBank/DDBJ databases">
        <title>16Stimator: statistical estimation of ribosomal gene copy numbers from draft genome assemblies.</title>
        <authorList>
            <person name="Perisin M.A."/>
            <person name="Vetter M."/>
            <person name="Gilbert J.A."/>
            <person name="Bergelson J."/>
        </authorList>
    </citation>
    <scope>NUCLEOTIDE SEQUENCE [LARGE SCALE GENOMIC DNA]</scope>
    <source>
        <strain evidence="1 2">MEDvA23</strain>
    </source>
</reference>
<sequence length="156" mass="17292">MPLTLLLQLLHKRFPVTLTADADIRHASVLVATGLVEAEFRFDGLGYHRYESAVIFAITDEGHAEIERLRNGGAMAGEEHQNWPVMPLDYLRRIGNSRFPLHTEDPSEINSVAVLEAAGMVEATLPSVCRARQKLREAIVLRVTPLGKTALVARRA</sequence>
<proteinExistence type="predicted"/>
<dbReference type="Proteomes" id="UP000032067">
    <property type="component" value="Unassembled WGS sequence"/>
</dbReference>
<dbReference type="RefSeq" id="WP_042581149.1">
    <property type="nucleotide sequence ID" value="NZ_JXQQ01000061.1"/>
</dbReference>
<comment type="caution">
    <text evidence="1">The sequence shown here is derived from an EMBL/GenBank/DDBJ whole genome shotgun (WGS) entry which is preliminary data.</text>
</comment>
<organism evidence="1 2">
    <name type="scientific">Variovorax paradoxus</name>
    <dbReference type="NCBI Taxonomy" id="34073"/>
    <lineage>
        <taxon>Bacteria</taxon>
        <taxon>Pseudomonadati</taxon>
        <taxon>Pseudomonadota</taxon>
        <taxon>Betaproteobacteria</taxon>
        <taxon>Burkholderiales</taxon>
        <taxon>Comamonadaceae</taxon>
        <taxon>Variovorax</taxon>
    </lineage>
</organism>
<accession>A0A0D0M978</accession>
<gene>
    <name evidence="1" type="ORF">RT97_22975</name>
</gene>
<dbReference type="OrthoDB" id="8856584at2"/>
<dbReference type="AlphaFoldDB" id="A0A0D0M978"/>
<dbReference type="EMBL" id="JXQQ01000061">
    <property type="protein sequence ID" value="KIQ26125.1"/>
    <property type="molecule type" value="Genomic_DNA"/>
</dbReference>
<protein>
    <submittedName>
        <fullName evidence="1">Uncharacterized protein</fullName>
    </submittedName>
</protein>
<evidence type="ECO:0000313" key="1">
    <source>
        <dbReference type="EMBL" id="KIQ26125.1"/>
    </source>
</evidence>
<evidence type="ECO:0000313" key="2">
    <source>
        <dbReference type="Proteomes" id="UP000032067"/>
    </source>
</evidence>